<dbReference type="EMBL" id="QJKJ01000566">
    <property type="protein sequence ID" value="RDY11831.1"/>
    <property type="molecule type" value="Genomic_DNA"/>
</dbReference>
<dbReference type="InterPro" id="IPR013103">
    <property type="entry name" value="RVT_2"/>
</dbReference>
<dbReference type="AlphaFoldDB" id="A0A371I9X1"/>
<evidence type="ECO:0000256" key="1">
    <source>
        <dbReference type="ARBA" id="ARBA00022722"/>
    </source>
</evidence>
<keyword evidence="6" id="KW-0229">DNA integration</keyword>
<keyword evidence="8" id="KW-0239">DNA-directed DNA polymerase</keyword>
<keyword evidence="1" id="KW-0540">Nuclease</keyword>
<dbReference type="PANTHER" id="PTHR42648">
    <property type="entry name" value="TRANSPOSASE, PUTATIVE-RELATED"/>
    <property type="match status" value="1"/>
</dbReference>
<keyword evidence="8" id="KW-0808">Transferase</keyword>
<dbReference type="GO" id="GO:0003887">
    <property type="term" value="F:DNA-directed DNA polymerase activity"/>
    <property type="evidence" value="ECO:0007669"/>
    <property type="project" value="UniProtKB-KW"/>
</dbReference>
<dbReference type="GO" id="GO:0003964">
    <property type="term" value="F:RNA-directed DNA polymerase activity"/>
    <property type="evidence" value="ECO:0007669"/>
    <property type="project" value="UniProtKB-KW"/>
</dbReference>
<keyword evidence="9" id="KW-0233">DNA recombination</keyword>
<evidence type="ECO:0000256" key="10">
    <source>
        <dbReference type="ARBA" id="ARBA00023268"/>
    </source>
</evidence>
<dbReference type="Pfam" id="PF07727">
    <property type="entry name" value="RVT_2"/>
    <property type="match status" value="1"/>
</dbReference>
<feature type="non-terminal residue" evidence="12">
    <location>
        <position position="1"/>
    </location>
</feature>
<dbReference type="GO" id="GO:0004519">
    <property type="term" value="F:endonuclease activity"/>
    <property type="evidence" value="ECO:0007669"/>
    <property type="project" value="UniProtKB-KW"/>
</dbReference>
<evidence type="ECO:0000256" key="7">
    <source>
        <dbReference type="ARBA" id="ARBA00022918"/>
    </source>
</evidence>
<dbReference type="GO" id="GO:0015074">
    <property type="term" value="P:DNA integration"/>
    <property type="evidence" value="ECO:0007669"/>
    <property type="project" value="UniProtKB-KW"/>
</dbReference>
<protein>
    <submittedName>
        <fullName evidence="12">Mitochondrial protein</fullName>
    </submittedName>
</protein>
<evidence type="ECO:0000256" key="8">
    <source>
        <dbReference type="ARBA" id="ARBA00022932"/>
    </source>
</evidence>
<sequence>MVSTSRPSPLLHMELFGCSKIVSIGENYYQLIINYYSRYTWTLFLSLKSDTSKAFKKLSKNYAKNENNLLVRPYVVSIACYVLNRILIRQILKKRPYRLYKKRKCNTSHFKVFGFKYEYWILVSKPNDHQIIGRKWIFRNKLNESKVIIVRLKARLVGKGYNQEEGIGCDETYNLVA</sequence>
<evidence type="ECO:0000313" key="12">
    <source>
        <dbReference type="EMBL" id="RDY11831.1"/>
    </source>
</evidence>
<dbReference type="Proteomes" id="UP000257109">
    <property type="component" value="Unassembled WGS sequence"/>
</dbReference>
<keyword evidence="13" id="KW-1185">Reference proteome</keyword>
<keyword evidence="5" id="KW-0460">Magnesium</keyword>
<dbReference type="PANTHER" id="PTHR42648:SF11">
    <property type="entry name" value="TRANSPOSON TY4-P GAG-POL POLYPROTEIN"/>
    <property type="match status" value="1"/>
</dbReference>
<evidence type="ECO:0000256" key="3">
    <source>
        <dbReference type="ARBA" id="ARBA00022759"/>
    </source>
</evidence>
<evidence type="ECO:0000313" key="13">
    <source>
        <dbReference type="Proteomes" id="UP000257109"/>
    </source>
</evidence>
<evidence type="ECO:0000259" key="11">
    <source>
        <dbReference type="Pfam" id="PF07727"/>
    </source>
</evidence>
<proteinExistence type="predicted"/>
<keyword evidence="10" id="KW-0511">Multifunctional enzyme</keyword>
<evidence type="ECO:0000256" key="6">
    <source>
        <dbReference type="ARBA" id="ARBA00022908"/>
    </source>
</evidence>
<accession>A0A371I9X1</accession>
<dbReference type="InterPro" id="IPR039537">
    <property type="entry name" value="Retrotran_Ty1/copia-like"/>
</dbReference>
<reference evidence="12" key="1">
    <citation type="submission" date="2018-05" db="EMBL/GenBank/DDBJ databases">
        <title>Draft genome of Mucuna pruriens seed.</title>
        <authorList>
            <person name="Nnadi N.E."/>
            <person name="Vos R."/>
            <person name="Hasami M.H."/>
            <person name="Devisetty U.K."/>
            <person name="Aguiy J.C."/>
        </authorList>
    </citation>
    <scope>NUCLEOTIDE SEQUENCE [LARGE SCALE GENOMIC DNA]</scope>
    <source>
        <strain evidence="12">JCA_2017</strain>
    </source>
</reference>
<evidence type="ECO:0000256" key="4">
    <source>
        <dbReference type="ARBA" id="ARBA00022801"/>
    </source>
</evidence>
<organism evidence="12 13">
    <name type="scientific">Mucuna pruriens</name>
    <name type="common">Velvet bean</name>
    <name type="synonym">Dolichos pruriens</name>
    <dbReference type="NCBI Taxonomy" id="157652"/>
    <lineage>
        <taxon>Eukaryota</taxon>
        <taxon>Viridiplantae</taxon>
        <taxon>Streptophyta</taxon>
        <taxon>Embryophyta</taxon>
        <taxon>Tracheophyta</taxon>
        <taxon>Spermatophyta</taxon>
        <taxon>Magnoliopsida</taxon>
        <taxon>eudicotyledons</taxon>
        <taxon>Gunneridae</taxon>
        <taxon>Pentapetalae</taxon>
        <taxon>rosids</taxon>
        <taxon>fabids</taxon>
        <taxon>Fabales</taxon>
        <taxon>Fabaceae</taxon>
        <taxon>Papilionoideae</taxon>
        <taxon>50 kb inversion clade</taxon>
        <taxon>NPAAA clade</taxon>
        <taxon>indigoferoid/millettioid clade</taxon>
        <taxon>Phaseoleae</taxon>
        <taxon>Mucuna</taxon>
    </lineage>
</organism>
<name>A0A371I9X1_MUCPR</name>
<feature type="domain" description="Reverse transcriptase Ty1/copia-type" evidence="11">
    <location>
        <begin position="117"/>
        <end position="176"/>
    </location>
</feature>
<dbReference type="GO" id="GO:0016787">
    <property type="term" value="F:hydrolase activity"/>
    <property type="evidence" value="ECO:0007669"/>
    <property type="project" value="UniProtKB-KW"/>
</dbReference>
<feature type="non-terminal residue" evidence="12">
    <location>
        <position position="177"/>
    </location>
</feature>
<evidence type="ECO:0000256" key="5">
    <source>
        <dbReference type="ARBA" id="ARBA00022842"/>
    </source>
</evidence>
<keyword evidence="2" id="KW-0479">Metal-binding</keyword>
<evidence type="ECO:0000256" key="9">
    <source>
        <dbReference type="ARBA" id="ARBA00023172"/>
    </source>
</evidence>
<keyword evidence="4" id="KW-0378">Hydrolase</keyword>
<keyword evidence="8" id="KW-0548">Nucleotidyltransferase</keyword>
<gene>
    <name evidence="12" type="ORF">CR513_03451</name>
</gene>
<evidence type="ECO:0000256" key="2">
    <source>
        <dbReference type="ARBA" id="ARBA00022723"/>
    </source>
</evidence>
<keyword evidence="7" id="KW-0695">RNA-directed DNA polymerase</keyword>
<dbReference type="GO" id="GO:0046872">
    <property type="term" value="F:metal ion binding"/>
    <property type="evidence" value="ECO:0007669"/>
    <property type="project" value="UniProtKB-KW"/>
</dbReference>
<dbReference type="GO" id="GO:0006310">
    <property type="term" value="P:DNA recombination"/>
    <property type="evidence" value="ECO:0007669"/>
    <property type="project" value="UniProtKB-KW"/>
</dbReference>
<keyword evidence="3" id="KW-0255">Endonuclease</keyword>
<comment type="caution">
    <text evidence="12">The sequence shown here is derived from an EMBL/GenBank/DDBJ whole genome shotgun (WGS) entry which is preliminary data.</text>
</comment>